<comment type="caution">
    <text evidence="2">The sequence shown here is derived from an EMBL/GenBank/DDBJ whole genome shotgun (WGS) entry which is preliminary data.</text>
</comment>
<keyword evidence="1" id="KW-0812">Transmembrane</keyword>
<proteinExistence type="predicted"/>
<keyword evidence="1" id="KW-1133">Transmembrane helix</keyword>
<protein>
    <submittedName>
        <fullName evidence="2">Uncharacterized protein</fullName>
    </submittedName>
</protein>
<dbReference type="AlphaFoldDB" id="A0A365QS79"/>
<keyword evidence="3" id="KW-1185">Reference proteome</keyword>
<reference evidence="2 3" key="1">
    <citation type="submission" date="2018-06" db="EMBL/GenBank/DDBJ databases">
        <title>Draft genome sequence of Burkholderia reimsis strain BE51 isolated from a French agricultural soil.</title>
        <authorList>
            <person name="Esmaeel Q."/>
        </authorList>
    </citation>
    <scope>NUCLEOTIDE SEQUENCE [LARGE SCALE GENOMIC DNA]</scope>
    <source>
        <strain evidence="2 3">BE51</strain>
    </source>
</reference>
<name>A0A365QS79_9BURK</name>
<accession>A0A365QS79</accession>
<evidence type="ECO:0000256" key="1">
    <source>
        <dbReference type="SAM" id="Phobius"/>
    </source>
</evidence>
<gene>
    <name evidence="2" type="ORF">DPV79_21360</name>
</gene>
<evidence type="ECO:0000313" key="3">
    <source>
        <dbReference type="Proteomes" id="UP000252458"/>
    </source>
</evidence>
<keyword evidence="1" id="KW-0472">Membrane</keyword>
<organism evidence="2 3">
    <name type="scientific">Burkholderia reimsis</name>
    <dbReference type="NCBI Taxonomy" id="2234132"/>
    <lineage>
        <taxon>Bacteria</taxon>
        <taxon>Pseudomonadati</taxon>
        <taxon>Pseudomonadota</taxon>
        <taxon>Betaproteobacteria</taxon>
        <taxon>Burkholderiales</taxon>
        <taxon>Burkholderiaceae</taxon>
        <taxon>Burkholderia</taxon>
    </lineage>
</organism>
<evidence type="ECO:0000313" key="2">
    <source>
        <dbReference type="EMBL" id="RBB37546.1"/>
    </source>
</evidence>
<dbReference type="RefSeq" id="WP_113046400.1">
    <property type="nucleotide sequence ID" value="NZ_QMFZ01000018.1"/>
</dbReference>
<sequence length="175" mass="19472">MTKEVRQLPPGRDKDNTEQRMIEARDLRIMPIPDLDIYYRCHTRDTTSLSIHVDGVTIYTLDVRGRITPASGRTVGAFKSDDKRSLVAWIDPVSGDFITSDPTVYDSILAIPVLTMMSVVATAMFYQAVFVAVPVAGAGVIWAARRIIRGRRNNAELASMLRNEFQTQSQAVGVE</sequence>
<dbReference type="Proteomes" id="UP000252458">
    <property type="component" value="Unassembled WGS sequence"/>
</dbReference>
<feature type="transmembrane region" description="Helical" evidence="1">
    <location>
        <begin position="124"/>
        <end position="144"/>
    </location>
</feature>
<dbReference type="EMBL" id="QMFZ01000018">
    <property type="protein sequence ID" value="RBB37546.1"/>
    <property type="molecule type" value="Genomic_DNA"/>
</dbReference>